<dbReference type="Gene3D" id="3.40.1170.60">
    <property type="match status" value="1"/>
</dbReference>
<name>A0AA42BTK7_9MICO</name>
<dbReference type="InterPro" id="IPR043502">
    <property type="entry name" value="DNA/RNA_pol_sf"/>
</dbReference>
<evidence type="ECO:0000313" key="5">
    <source>
        <dbReference type="EMBL" id="MCS5725962.1"/>
    </source>
</evidence>
<dbReference type="PANTHER" id="PTHR35369:SF2">
    <property type="entry name" value="BLR3025 PROTEIN"/>
    <property type="match status" value="1"/>
</dbReference>
<dbReference type="InterPro" id="IPR050356">
    <property type="entry name" value="SulA_CellDiv_inhibitor"/>
</dbReference>
<dbReference type="AlphaFoldDB" id="A0AA42BTK7"/>
<dbReference type="InterPro" id="IPR001126">
    <property type="entry name" value="UmuC"/>
</dbReference>
<evidence type="ECO:0000256" key="2">
    <source>
        <dbReference type="ARBA" id="ARBA00022763"/>
    </source>
</evidence>
<sequence>MARGRRAGAAGRSTPVRSMVVWCPDWPVVAMARAEGVAEDAVLAADEFLAVIEKGLVYACSAAARADGVRRGLRIREAQARSPRLRVFELDTAVVNRAFEPVIMALEELSPGVQVVRPGTCALRARGPARFYGDEEGAAVAFLARLAEIGVTDARIGIADGLFAADHAARLPGRELVRIVPPGGSGDFLAPLPVGFLGGLEGADELIPLLGRLGIHSLGEFARLPLEDVQSRFGDDGARAHLKASGRDGQPVVPRIPPEVRESVSEFEPPLDRIDQVTFGIRAAADLFVQRLSESRLVCTGIRVELTSERGQVRERSWLHPRWFSSSDVVDRVRWQLQGGDAIETALESGISRVRVIAEAVDASAKHETGLWGSGSEERVHHGMARLQSMVGHEGVLTATIGGGRAPGERIRFAPWGDRVEASGAGAPWPGSLPPPLPSTVFEQPRVVQVATAEGEPVEVSARGELSAAPALFSETGALHDLRPLSAWAGPWPTEERWWDATAHRRVDRFQVVDDCGGAWLLALENHRWRAEARYD</sequence>
<comment type="function">
    <text evidence="3">Poorly processive, error-prone DNA polymerase involved in untargeted mutagenesis. Copies undamaged DNA at stalled replication forks, which arise in vivo from mismatched or misaligned primer ends. These misaligned primers can be extended by PolIV. Exhibits no 3'-5' exonuclease (proofreading) activity. May be involved in translesional synthesis, in conjunction with the beta clamp from PolIII.</text>
</comment>
<accession>A0AA42BTK7</accession>
<proteinExistence type="inferred from homology"/>
<dbReference type="CDD" id="cd03468">
    <property type="entry name" value="PolY_like"/>
    <property type="match status" value="1"/>
</dbReference>
<keyword evidence="6" id="KW-1185">Reference proteome</keyword>
<organism evidence="5 6">
    <name type="scientific">Herbiconiux oxytropis</name>
    <dbReference type="NCBI Taxonomy" id="2970915"/>
    <lineage>
        <taxon>Bacteria</taxon>
        <taxon>Bacillati</taxon>
        <taxon>Actinomycetota</taxon>
        <taxon>Actinomycetes</taxon>
        <taxon>Micrococcales</taxon>
        <taxon>Microbacteriaceae</taxon>
        <taxon>Herbiconiux</taxon>
    </lineage>
</organism>
<reference evidence="5" key="1">
    <citation type="submission" date="2022-08" db="EMBL/GenBank/DDBJ databases">
        <authorList>
            <person name="Deng Y."/>
            <person name="Han X.-F."/>
            <person name="Zhang Y.-Q."/>
        </authorList>
    </citation>
    <scope>NUCLEOTIDE SEQUENCE</scope>
    <source>
        <strain evidence="5">CPCC 203407</strain>
    </source>
</reference>
<evidence type="ECO:0000256" key="3">
    <source>
        <dbReference type="ARBA" id="ARBA00025589"/>
    </source>
</evidence>
<feature type="domain" description="UmuC" evidence="4">
    <location>
        <begin position="47"/>
        <end position="166"/>
    </location>
</feature>
<evidence type="ECO:0000259" key="4">
    <source>
        <dbReference type="Pfam" id="PF00817"/>
    </source>
</evidence>
<keyword evidence="2" id="KW-0227">DNA damage</keyword>
<dbReference type="Proteomes" id="UP001165587">
    <property type="component" value="Unassembled WGS sequence"/>
</dbReference>
<dbReference type="PANTHER" id="PTHR35369">
    <property type="entry name" value="BLR3025 PROTEIN-RELATED"/>
    <property type="match status" value="1"/>
</dbReference>
<gene>
    <name evidence="5" type="ORF">N1028_08630</name>
</gene>
<evidence type="ECO:0000256" key="1">
    <source>
        <dbReference type="ARBA" id="ARBA00010945"/>
    </source>
</evidence>
<dbReference type="RefSeq" id="WP_259526631.1">
    <property type="nucleotide sequence ID" value="NZ_JANLCK010000004.1"/>
</dbReference>
<dbReference type="GO" id="GO:0006281">
    <property type="term" value="P:DNA repair"/>
    <property type="evidence" value="ECO:0007669"/>
    <property type="project" value="InterPro"/>
</dbReference>
<evidence type="ECO:0000313" key="6">
    <source>
        <dbReference type="Proteomes" id="UP001165587"/>
    </source>
</evidence>
<protein>
    <submittedName>
        <fullName evidence="5">DNA polymerase Y family protein</fullName>
    </submittedName>
</protein>
<dbReference type="Pfam" id="PF00817">
    <property type="entry name" value="IMS"/>
    <property type="match status" value="1"/>
</dbReference>
<dbReference type="SUPFAM" id="SSF56672">
    <property type="entry name" value="DNA/RNA polymerases"/>
    <property type="match status" value="1"/>
</dbReference>
<comment type="similarity">
    <text evidence="1">Belongs to the DNA polymerase type-Y family.</text>
</comment>
<comment type="caution">
    <text evidence="5">The sequence shown here is derived from an EMBL/GenBank/DDBJ whole genome shotgun (WGS) entry which is preliminary data.</text>
</comment>
<dbReference type="EMBL" id="JANLCK010000004">
    <property type="protein sequence ID" value="MCS5725962.1"/>
    <property type="molecule type" value="Genomic_DNA"/>
</dbReference>
<dbReference type="Gene3D" id="3.30.70.270">
    <property type="match status" value="1"/>
</dbReference>
<dbReference type="InterPro" id="IPR043128">
    <property type="entry name" value="Rev_trsase/Diguanyl_cyclase"/>
</dbReference>